<accession>A0A4R6NCG1</accession>
<feature type="transmembrane region" description="Helical" evidence="1">
    <location>
        <begin position="15"/>
        <end position="36"/>
    </location>
</feature>
<dbReference type="Proteomes" id="UP000295357">
    <property type="component" value="Unassembled WGS sequence"/>
</dbReference>
<keyword evidence="1" id="KW-0812">Transmembrane</keyword>
<reference evidence="3 4" key="1">
    <citation type="submission" date="2019-03" db="EMBL/GenBank/DDBJ databases">
        <title>Genomic Encyclopedia of Type Strains, Phase IV (KMG-IV): sequencing the most valuable type-strain genomes for metagenomic binning, comparative biology and taxonomic classification.</title>
        <authorList>
            <person name="Goeker M."/>
        </authorList>
    </citation>
    <scope>NUCLEOTIDE SEQUENCE [LARGE SCALE GENOMIC DNA]</scope>
    <source>
        <strain evidence="3 4">DSM 25082</strain>
    </source>
</reference>
<organism evidence="3 4">
    <name type="scientific">Roseateles asaccharophilus</name>
    <dbReference type="NCBI Taxonomy" id="582607"/>
    <lineage>
        <taxon>Bacteria</taxon>
        <taxon>Pseudomonadati</taxon>
        <taxon>Pseudomonadota</taxon>
        <taxon>Betaproteobacteria</taxon>
        <taxon>Burkholderiales</taxon>
        <taxon>Sphaerotilaceae</taxon>
        <taxon>Roseateles</taxon>
    </lineage>
</organism>
<feature type="transmembrane region" description="Helical" evidence="1">
    <location>
        <begin position="204"/>
        <end position="225"/>
    </location>
</feature>
<keyword evidence="1" id="KW-0472">Membrane</keyword>
<keyword evidence="4" id="KW-1185">Reference proteome</keyword>
<dbReference type="EMBL" id="SNXE01000001">
    <property type="protein sequence ID" value="TDP13361.1"/>
    <property type="molecule type" value="Genomic_DNA"/>
</dbReference>
<sequence length="400" mass="43023">MRAAEPDRIDSVDALRGFALLGILLVNIGAFASAFYGKDIPDPAFDAPLDRSLRFVIALLFETKFYLLFSFLFGYSFTLQMRSADKAGASLAQRMRRRLAGLGLFGALHAVLLFHGDILTSYAVLGLALLALRHRPDPQLLRLAAWLIGLTALAWGLLAGLLSLLEPLPPDRAAILAEAQAATHAYRDSAAGVVAQHLRELPGVAALLLFVQAPCALAMFLLGLVAGRREFLAQLQAHRDVMRRLLGLGLGIGLPGAACYAYSAVYAADSPALALAGFAISLASAPLLTGAYIALAMQSLERSPALRRLLAPAGRMALSNYLLQSLACALIFHAYGLGLIGQLAPLPVLGIALALFALQLLLSRWWMGRFAYGWLEWLLRAITLGRWPAWRHSPGPAEGR</sequence>
<dbReference type="AlphaFoldDB" id="A0A4R6NCG1"/>
<evidence type="ECO:0000313" key="4">
    <source>
        <dbReference type="Proteomes" id="UP000295357"/>
    </source>
</evidence>
<evidence type="ECO:0000259" key="2">
    <source>
        <dbReference type="Pfam" id="PF04235"/>
    </source>
</evidence>
<dbReference type="Pfam" id="PF04235">
    <property type="entry name" value="DUF418"/>
    <property type="match status" value="1"/>
</dbReference>
<comment type="caution">
    <text evidence="3">The sequence shown here is derived from an EMBL/GenBank/DDBJ whole genome shotgun (WGS) entry which is preliminary data.</text>
</comment>
<feature type="transmembrane region" description="Helical" evidence="1">
    <location>
        <begin position="144"/>
        <end position="165"/>
    </location>
</feature>
<dbReference type="PANTHER" id="PTHR30590">
    <property type="entry name" value="INNER MEMBRANE PROTEIN"/>
    <property type="match status" value="1"/>
</dbReference>
<evidence type="ECO:0000256" key="1">
    <source>
        <dbReference type="SAM" id="Phobius"/>
    </source>
</evidence>
<keyword evidence="1" id="KW-1133">Transmembrane helix</keyword>
<proteinExistence type="predicted"/>
<dbReference type="InterPro" id="IPR007349">
    <property type="entry name" value="DUF418"/>
</dbReference>
<name>A0A4R6NCG1_9BURK</name>
<feature type="transmembrane region" description="Helical" evidence="1">
    <location>
        <begin position="99"/>
        <end position="132"/>
    </location>
</feature>
<feature type="transmembrane region" description="Helical" evidence="1">
    <location>
        <begin position="273"/>
        <end position="297"/>
    </location>
</feature>
<dbReference type="PANTHER" id="PTHR30590:SF2">
    <property type="entry name" value="INNER MEMBRANE PROTEIN"/>
    <property type="match status" value="1"/>
</dbReference>
<dbReference type="RefSeq" id="WP_133602251.1">
    <property type="nucleotide sequence ID" value="NZ_JAUFPJ010000001.1"/>
</dbReference>
<feature type="transmembrane region" description="Helical" evidence="1">
    <location>
        <begin position="245"/>
        <end position="267"/>
    </location>
</feature>
<feature type="transmembrane region" description="Helical" evidence="1">
    <location>
        <begin position="56"/>
        <end position="79"/>
    </location>
</feature>
<evidence type="ECO:0000313" key="3">
    <source>
        <dbReference type="EMBL" id="TDP13361.1"/>
    </source>
</evidence>
<gene>
    <name evidence="3" type="ORF">DFR39_101836</name>
</gene>
<feature type="transmembrane region" description="Helical" evidence="1">
    <location>
        <begin position="318"/>
        <end position="337"/>
    </location>
</feature>
<dbReference type="InterPro" id="IPR052529">
    <property type="entry name" value="Bact_Transport_Assoc"/>
</dbReference>
<dbReference type="OrthoDB" id="9807744at2"/>
<feature type="transmembrane region" description="Helical" evidence="1">
    <location>
        <begin position="343"/>
        <end position="362"/>
    </location>
</feature>
<feature type="domain" description="DUF418" evidence="2">
    <location>
        <begin position="226"/>
        <end position="385"/>
    </location>
</feature>
<protein>
    <recommendedName>
        <fullName evidence="2">DUF418 domain-containing protein</fullName>
    </recommendedName>
</protein>